<dbReference type="InterPro" id="IPR002347">
    <property type="entry name" value="SDR_fam"/>
</dbReference>
<dbReference type="OrthoDB" id="5513072at2"/>
<dbReference type="EC" id="1.1.1.102" evidence="9"/>
<dbReference type="PRINTS" id="PR00081">
    <property type="entry name" value="GDHRDH"/>
</dbReference>
<dbReference type="GO" id="GO:0006666">
    <property type="term" value="P:3-keto-sphinganine metabolic process"/>
    <property type="evidence" value="ECO:0007669"/>
    <property type="project" value="InterPro"/>
</dbReference>
<dbReference type="SUPFAM" id="SSF51735">
    <property type="entry name" value="NAD(P)-binding Rossmann-fold domains"/>
    <property type="match status" value="1"/>
</dbReference>
<gene>
    <name evidence="11" type="ORF">EYW47_19250</name>
</gene>
<evidence type="ECO:0000313" key="12">
    <source>
        <dbReference type="Proteomes" id="UP000295722"/>
    </source>
</evidence>
<feature type="domain" description="Ketoreductase" evidence="10">
    <location>
        <begin position="5"/>
        <end position="189"/>
    </location>
</feature>
<dbReference type="CDD" id="cd08939">
    <property type="entry name" value="KDSR-like_SDR_c"/>
    <property type="match status" value="1"/>
</dbReference>
<keyword evidence="8" id="KW-0443">Lipid metabolism</keyword>
<dbReference type="InterPro" id="IPR057326">
    <property type="entry name" value="KR_dom"/>
</dbReference>
<evidence type="ECO:0000256" key="8">
    <source>
        <dbReference type="ARBA" id="ARBA00023098"/>
    </source>
</evidence>
<reference evidence="11 12" key="1">
    <citation type="submission" date="2019-03" db="EMBL/GenBank/DDBJ databases">
        <title>Paraburkholderia sp. 4M-K11, isolated from subtropical forest soil.</title>
        <authorList>
            <person name="Gao Z.-H."/>
            <person name="Qiu L.-H."/>
        </authorList>
    </citation>
    <scope>NUCLEOTIDE SEQUENCE [LARGE SCALE GENOMIC DNA]</scope>
    <source>
        <strain evidence="11 12">4M-K11</strain>
    </source>
</reference>
<dbReference type="GO" id="GO:0016020">
    <property type="term" value="C:membrane"/>
    <property type="evidence" value="ECO:0007669"/>
    <property type="project" value="GOC"/>
</dbReference>
<comment type="pathway">
    <text evidence="3">Sphingolipid metabolism.</text>
</comment>
<evidence type="ECO:0000256" key="1">
    <source>
        <dbReference type="ARBA" id="ARBA00004240"/>
    </source>
</evidence>
<dbReference type="PANTHER" id="PTHR43550">
    <property type="entry name" value="3-KETODIHYDROSPHINGOSINE REDUCTASE"/>
    <property type="match status" value="1"/>
</dbReference>
<dbReference type="AlphaFoldDB" id="A0A4R5M936"/>
<accession>A0A4R5M936</accession>
<dbReference type="GO" id="GO:0047560">
    <property type="term" value="F:3-dehydrosphinganine reductase activity"/>
    <property type="evidence" value="ECO:0007669"/>
    <property type="project" value="UniProtKB-EC"/>
</dbReference>
<evidence type="ECO:0000256" key="6">
    <source>
        <dbReference type="ARBA" id="ARBA00022919"/>
    </source>
</evidence>
<evidence type="ECO:0000259" key="10">
    <source>
        <dbReference type="SMART" id="SM00822"/>
    </source>
</evidence>
<evidence type="ECO:0000256" key="7">
    <source>
        <dbReference type="ARBA" id="ARBA00023002"/>
    </source>
</evidence>
<sequence length="275" mass="29069">MKLTQHAIITGGSSGIGLALAKKLAAAGYNVTILARDAVRLETARLEIESARRGTDQRVLAVSVDVVDAQAVQSAVDTAVNAFGAPALVVASAGIVIPHIFEELAISAFKQTMDVNYLGSVYLVRAALPSMQQAGQGHIALLSSGAGLLGVYGLSAYTPTKFALRGLAEVLRAELRPEGINVSVVYPPDTDTPMLREEIRIRPEITSRIAAKAKAMTADEVADAILKGIAKKKFSITQGFELGALAYFAGVIAPLVNRFQLDPLIARLHKRGKQA</sequence>
<dbReference type="SMART" id="SM00822">
    <property type="entry name" value="PKS_KR"/>
    <property type="match status" value="1"/>
</dbReference>
<organism evidence="11 12">
    <name type="scientific">Paraburkholderia silviterrae</name>
    <dbReference type="NCBI Taxonomy" id="2528715"/>
    <lineage>
        <taxon>Bacteria</taxon>
        <taxon>Pseudomonadati</taxon>
        <taxon>Pseudomonadota</taxon>
        <taxon>Betaproteobacteria</taxon>
        <taxon>Burkholderiales</taxon>
        <taxon>Burkholderiaceae</taxon>
        <taxon>Paraburkholderia</taxon>
    </lineage>
</organism>
<dbReference type="Gene3D" id="3.40.50.720">
    <property type="entry name" value="NAD(P)-binding Rossmann-like Domain"/>
    <property type="match status" value="1"/>
</dbReference>
<evidence type="ECO:0000256" key="2">
    <source>
        <dbReference type="ARBA" id="ARBA00004760"/>
    </source>
</evidence>
<proteinExistence type="predicted"/>
<evidence type="ECO:0000256" key="4">
    <source>
        <dbReference type="ARBA" id="ARBA00022824"/>
    </source>
</evidence>
<dbReference type="PANTHER" id="PTHR43550:SF3">
    <property type="entry name" value="3-KETODIHYDROSPHINGOSINE REDUCTASE"/>
    <property type="match status" value="1"/>
</dbReference>
<dbReference type="InterPro" id="IPR045022">
    <property type="entry name" value="KDSR-like"/>
</dbReference>
<keyword evidence="6" id="KW-0746">Sphingolipid metabolism</keyword>
<comment type="pathway">
    <text evidence="2">Lipid metabolism; sphingolipid metabolism.</text>
</comment>
<evidence type="ECO:0000256" key="3">
    <source>
        <dbReference type="ARBA" id="ARBA00004991"/>
    </source>
</evidence>
<dbReference type="Pfam" id="PF00106">
    <property type="entry name" value="adh_short"/>
    <property type="match status" value="1"/>
</dbReference>
<protein>
    <recommendedName>
        <fullName evidence="9">3-dehydrosphinganine reductase</fullName>
        <ecNumber evidence="9">1.1.1.102</ecNumber>
    </recommendedName>
</protein>
<keyword evidence="5" id="KW-0521">NADP</keyword>
<evidence type="ECO:0000313" key="11">
    <source>
        <dbReference type="EMBL" id="TDG22185.1"/>
    </source>
</evidence>
<dbReference type="GO" id="GO:0030148">
    <property type="term" value="P:sphingolipid biosynthetic process"/>
    <property type="evidence" value="ECO:0007669"/>
    <property type="project" value="InterPro"/>
</dbReference>
<comment type="subcellular location">
    <subcellularLocation>
        <location evidence="1">Endoplasmic reticulum</location>
    </subcellularLocation>
</comment>
<dbReference type="EMBL" id="SMRP01000009">
    <property type="protein sequence ID" value="TDG22185.1"/>
    <property type="molecule type" value="Genomic_DNA"/>
</dbReference>
<comment type="caution">
    <text evidence="11">The sequence shown here is derived from an EMBL/GenBank/DDBJ whole genome shotgun (WGS) entry which is preliminary data.</text>
</comment>
<keyword evidence="7" id="KW-0560">Oxidoreductase</keyword>
<keyword evidence="12" id="KW-1185">Reference proteome</keyword>
<dbReference type="InterPro" id="IPR036291">
    <property type="entry name" value="NAD(P)-bd_dom_sf"/>
</dbReference>
<name>A0A4R5M936_9BURK</name>
<evidence type="ECO:0000256" key="5">
    <source>
        <dbReference type="ARBA" id="ARBA00022857"/>
    </source>
</evidence>
<dbReference type="FunFam" id="3.40.50.720:FF:000468">
    <property type="entry name" value="Short-chain dehydrogenase, putative"/>
    <property type="match status" value="1"/>
</dbReference>
<evidence type="ECO:0000256" key="9">
    <source>
        <dbReference type="ARBA" id="ARBA00026112"/>
    </source>
</evidence>
<dbReference type="Proteomes" id="UP000295722">
    <property type="component" value="Unassembled WGS sequence"/>
</dbReference>
<keyword evidence="4" id="KW-0256">Endoplasmic reticulum</keyword>